<dbReference type="Proteomes" id="UP000663879">
    <property type="component" value="Unassembled WGS sequence"/>
</dbReference>
<proteinExistence type="predicted"/>
<name>A0A814N4Z4_9BILA</name>
<evidence type="ECO:0000313" key="2">
    <source>
        <dbReference type="Proteomes" id="UP000663879"/>
    </source>
</evidence>
<gene>
    <name evidence="1" type="ORF">OXX778_LOCUS20554</name>
</gene>
<comment type="caution">
    <text evidence="1">The sequence shown here is derived from an EMBL/GenBank/DDBJ whole genome shotgun (WGS) entry which is preliminary data.</text>
</comment>
<evidence type="ECO:0000313" key="1">
    <source>
        <dbReference type="EMBL" id="CAF1088655.1"/>
    </source>
</evidence>
<dbReference type="EMBL" id="CAJNOC010006925">
    <property type="protein sequence ID" value="CAF1088655.1"/>
    <property type="molecule type" value="Genomic_DNA"/>
</dbReference>
<dbReference type="AlphaFoldDB" id="A0A814N4Z4"/>
<sequence length="96" mass="11143">MVDGQSSSYYKPLEFNFPKNQYIRGYYSLFENIDKPVFATDLCSGDQFNINRTGNLDVGLTFADSLDDSIVVIFYLEHDNLVEINNKFEVSYDYKI</sequence>
<keyword evidence="2" id="KW-1185">Reference proteome</keyword>
<organism evidence="1 2">
    <name type="scientific">Brachionus calyciflorus</name>
    <dbReference type="NCBI Taxonomy" id="104777"/>
    <lineage>
        <taxon>Eukaryota</taxon>
        <taxon>Metazoa</taxon>
        <taxon>Spiralia</taxon>
        <taxon>Gnathifera</taxon>
        <taxon>Rotifera</taxon>
        <taxon>Eurotatoria</taxon>
        <taxon>Monogononta</taxon>
        <taxon>Pseudotrocha</taxon>
        <taxon>Ploima</taxon>
        <taxon>Brachionidae</taxon>
        <taxon>Brachionus</taxon>
    </lineage>
</organism>
<accession>A0A814N4Z4</accession>
<reference evidence="1" key="1">
    <citation type="submission" date="2021-02" db="EMBL/GenBank/DDBJ databases">
        <authorList>
            <person name="Nowell W R."/>
        </authorList>
    </citation>
    <scope>NUCLEOTIDE SEQUENCE</scope>
    <source>
        <strain evidence="1">Ploen Becks lab</strain>
    </source>
</reference>
<protein>
    <submittedName>
        <fullName evidence="1">Uncharacterized protein</fullName>
    </submittedName>
</protein>